<evidence type="ECO:0000313" key="8">
    <source>
        <dbReference type="Proteomes" id="UP000655225"/>
    </source>
</evidence>
<feature type="domain" description="TF-B3" evidence="6">
    <location>
        <begin position="297"/>
        <end position="396"/>
    </location>
</feature>
<dbReference type="InterPro" id="IPR015300">
    <property type="entry name" value="DNA-bd_pseudobarrel_sf"/>
</dbReference>
<keyword evidence="5" id="KW-0539">Nucleus</keyword>
<evidence type="ECO:0000256" key="4">
    <source>
        <dbReference type="ARBA" id="ARBA00023163"/>
    </source>
</evidence>
<evidence type="ECO:0000313" key="7">
    <source>
        <dbReference type="EMBL" id="KAF8377481.1"/>
    </source>
</evidence>
<dbReference type="Pfam" id="PF02362">
    <property type="entry name" value="B3"/>
    <property type="match status" value="2"/>
</dbReference>
<dbReference type="InterPro" id="IPR050655">
    <property type="entry name" value="Plant_B3_domain"/>
</dbReference>
<name>A0A834Y8J8_TETSI</name>
<dbReference type="GO" id="GO:0005634">
    <property type="term" value="C:nucleus"/>
    <property type="evidence" value="ECO:0007669"/>
    <property type="project" value="UniProtKB-SubCell"/>
</dbReference>
<sequence>MRHQCFLWSTLSSQGFCTRKKMVKALKMISSSPEFFKVYIPELSSQKLRIPPAFVKNVDVVVPNKTILKDPSGEFWHVELKEDENDLFFQNGWQDFVKNHFLEHGDFLIFRYNGNLVFDVRIFGKTGCKKEEALVNGNIDKTDSYVKREEPGTMEILRKPTLECKPKYSIRPQNIVKSKCLPDVDGCTRSKRTVTVKVEEGRVFEAADFGEPTNFNITASINPSRPYMLTYEAGSSWMDIEEDASSAFSSASPSSYSFQEEMGCAAAKLSAADHGFADFSGLWGWNTITSCKKLTVMHEVVVIEDESVPSNLHVPKELVTTNFGRMKSAVIFRDPNGKSWPVSVCFREDGRFDITKGWQNFWRRNGLGGHDKCIFEFKHGKDGRYNVIQVHIYRAAKGASKPHRYMTRR</sequence>
<organism evidence="7 8">
    <name type="scientific">Tetracentron sinense</name>
    <name type="common">Spur-leaf</name>
    <dbReference type="NCBI Taxonomy" id="13715"/>
    <lineage>
        <taxon>Eukaryota</taxon>
        <taxon>Viridiplantae</taxon>
        <taxon>Streptophyta</taxon>
        <taxon>Embryophyta</taxon>
        <taxon>Tracheophyta</taxon>
        <taxon>Spermatophyta</taxon>
        <taxon>Magnoliopsida</taxon>
        <taxon>Trochodendrales</taxon>
        <taxon>Trochodendraceae</taxon>
        <taxon>Tetracentron</taxon>
    </lineage>
</organism>
<dbReference type="PROSITE" id="PS50863">
    <property type="entry name" value="B3"/>
    <property type="match status" value="2"/>
</dbReference>
<proteinExistence type="predicted"/>
<dbReference type="EMBL" id="JABCRI010000024">
    <property type="protein sequence ID" value="KAF8377481.1"/>
    <property type="molecule type" value="Genomic_DNA"/>
</dbReference>
<dbReference type="SUPFAM" id="SSF101936">
    <property type="entry name" value="DNA-binding pseudobarrel domain"/>
    <property type="match status" value="2"/>
</dbReference>
<evidence type="ECO:0000259" key="6">
    <source>
        <dbReference type="PROSITE" id="PS50863"/>
    </source>
</evidence>
<dbReference type="CDD" id="cd10017">
    <property type="entry name" value="B3_DNA"/>
    <property type="match status" value="2"/>
</dbReference>
<dbReference type="SMART" id="SM01019">
    <property type="entry name" value="B3"/>
    <property type="match status" value="2"/>
</dbReference>
<reference evidence="7 8" key="1">
    <citation type="submission" date="2020-04" db="EMBL/GenBank/DDBJ databases">
        <title>Plant Genome Project.</title>
        <authorList>
            <person name="Zhang R.-G."/>
        </authorList>
    </citation>
    <scope>NUCLEOTIDE SEQUENCE [LARGE SCALE GENOMIC DNA]</scope>
    <source>
        <strain evidence="7">YNK0</strain>
        <tissue evidence="7">Leaf</tissue>
    </source>
</reference>
<evidence type="ECO:0000256" key="5">
    <source>
        <dbReference type="ARBA" id="ARBA00023242"/>
    </source>
</evidence>
<evidence type="ECO:0000256" key="2">
    <source>
        <dbReference type="ARBA" id="ARBA00023015"/>
    </source>
</evidence>
<protein>
    <recommendedName>
        <fullName evidence="6">TF-B3 domain-containing protein</fullName>
    </recommendedName>
</protein>
<accession>A0A834Y8J8</accession>
<feature type="domain" description="TF-B3" evidence="6">
    <location>
        <begin position="33"/>
        <end position="126"/>
    </location>
</feature>
<dbReference type="GO" id="GO:0003677">
    <property type="term" value="F:DNA binding"/>
    <property type="evidence" value="ECO:0007669"/>
    <property type="project" value="UniProtKB-KW"/>
</dbReference>
<keyword evidence="4" id="KW-0804">Transcription</keyword>
<dbReference type="InterPro" id="IPR003340">
    <property type="entry name" value="B3_DNA-bd"/>
</dbReference>
<evidence type="ECO:0000256" key="3">
    <source>
        <dbReference type="ARBA" id="ARBA00023125"/>
    </source>
</evidence>
<evidence type="ECO:0000256" key="1">
    <source>
        <dbReference type="ARBA" id="ARBA00004123"/>
    </source>
</evidence>
<keyword evidence="8" id="KW-1185">Reference proteome</keyword>
<dbReference type="AlphaFoldDB" id="A0A834Y8J8"/>
<comment type="caution">
    <text evidence="7">The sequence shown here is derived from an EMBL/GenBank/DDBJ whole genome shotgun (WGS) entry which is preliminary data.</text>
</comment>
<keyword evidence="3" id="KW-0238">DNA-binding</keyword>
<dbReference type="OMA" id="EDANCCL"/>
<keyword evidence="2" id="KW-0805">Transcription regulation</keyword>
<dbReference type="PANTHER" id="PTHR31920">
    <property type="entry name" value="B3 DOMAIN-CONTAINING"/>
    <property type="match status" value="1"/>
</dbReference>
<gene>
    <name evidence="7" type="ORF">HHK36_030861</name>
</gene>
<dbReference type="OrthoDB" id="1840387at2759"/>
<dbReference type="Gene3D" id="2.40.330.10">
    <property type="entry name" value="DNA-binding pseudobarrel domain"/>
    <property type="match status" value="2"/>
</dbReference>
<dbReference type="PANTHER" id="PTHR31920:SF135">
    <property type="entry name" value="B3 DOMAIN-CONTAINING PROTEIN OS03G0621600-RELATED"/>
    <property type="match status" value="1"/>
</dbReference>
<comment type="subcellular location">
    <subcellularLocation>
        <location evidence="1">Nucleus</location>
    </subcellularLocation>
</comment>
<dbReference type="Proteomes" id="UP000655225">
    <property type="component" value="Unassembled WGS sequence"/>
</dbReference>